<comment type="caution">
    <text evidence="1">The sequence shown here is derived from an EMBL/GenBank/DDBJ whole genome shotgun (WGS) entry which is preliminary data.</text>
</comment>
<dbReference type="InterPro" id="IPR046150">
    <property type="entry name" value="DUF6152"/>
</dbReference>
<organism evidence="1 2">
    <name type="scientific">SAR86 cluster bacterium</name>
    <dbReference type="NCBI Taxonomy" id="2030880"/>
    <lineage>
        <taxon>Bacteria</taxon>
        <taxon>Pseudomonadati</taxon>
        <taxon>Pseudomonadota</taxon>
        <taxon>Gammaproteobacteria</taxon>
        <taxon>SAR86 cluster</taxon>
    </lineage>
</organism>
<dbReference type="EMBL" id="NVUL01000011">
    <property type="protein sequence ID" value="PCI80243.1"/>
    <property type="molecule type" value="Genomic_DNA"/>
</dbReference>
<evidence type="ECO:0000313" key="2">
    <source>
        <dbReference type="Proteomes" id="UP000218767"/>
    </source>
</evidence>
<dbReference type="AlphaFoldDB" id="A0A2A4XCA6"/>
<evidence type="ECO:0000313" key="1">
    <source>
        <dbReference type="EMBL" id="PCI80243.1"/>
    </source>
</evidence>
<dbReference type="Proteomes" id="UP000218767">
    <property type="component" value="Unassembled WGS sequence"/>
</dbReference>
<sequence>MSIKRWITAAVAALTLGAAFVVIPVLAHHSSTPFYDPDQRVEIEGAVTRFVFRNPHAFLYLDVADESGATVEWQIELGAPVSIRRAGWTPDSLPIGMVVKATGSRSRAEGSTGLCCVRMTRADGSPVLEGGRIEERTQPPR</sequence>
<reference evidence="2" key="1">
    <citation type="submission" date="2017-08" db="EMBL/GenBank/DDBJ databases">
        <title>A dynamic microbial community with high functional redundancy inhabits the cold, oxic subseafloor aquifer.</title>
        <authorList>
            <person name="Tully B.J."/>
            <person name="Wheat C.G."/>
            <person name="Glazer B.T."/>
            <person name="Huber J.A."/>
        </authorList>
    </citation>
    <scope>NUCLEOTIDE SEQUENCE [LARGE SCALE GENOMIC DNA]</scope>
</reference>
<dbReference type="Pfam" id="PF19649">
    <property type="entry name" value="DUF6152"/>
    <property type="match status" value="1"/>
</dbReference>
<proteinExistence type="predicted"/>
<gene>
    <name evidence="1" type="ORF">COB20_03405</name>
</gene>
<protein>
    <submittedName>
        <fullName evidence="1">Uncharacterized protein</fullName>
    </submittedName>
</protein>
<accession>A0A2A4XCA6</accession>
<name>A0A2A4XCA6_9GAMM</name>